<dbReference type="InterPro" id="IPR002372">
    <property type="entry name" value="PQQ_rpt_dom"/>
</dbReference>
<feature type="domain" description="Pyrrolo-quinoline quinone repeat" evidence="6">
    <location>
        <begin position="729"/>
        <end position="946"/>
    </location>
</feature>
<protein>
    <submittedName>
        <fullName evidence="8">NACHT and WD repeat domain-containing protein</fullName>
    </submittedName>
</protein>
<feature type="non-terminal residue" evidence="8">
    <location>
        <position position="1000"/>
    </location>
</feature>
<evidence type="ECO:0000256" key="3">
    <source>
        <dbReference type="PROSITE-ProRule" id="PRU00221"/>
    </source>
</evidence>
<dbReference type="Proteomes" id="UP001551658">
    <property type="component" value="Unassembled WGS sequence"/>
</dbReference>
<dbReference type="EMBL" id="JBFAIH010000004">
    <property type="protein sequence ID" value="MEV0363089.1"/>
    <property type="molecule type" value="Genomic_DNA"/>
</dbReference>
<dbReference type="Gene3D" id="2.130.10.10">
    <property type="entry name" value="YVTN repeat-like/Quinoprotein amine dehydrogenase"/>
    <property type="match status" value="3"/>
</dbReference>
<evidence type="ECO:0000256" key="2">
    <source>
        <dbReference type="ARBA" id="ARBA00022737"/>
    </source>
</evidence>
<keyword evidence="5" id="KW-0472">Membrane</keyword>
<dbReference type="SUPFAM" id="SSF52540">
    <property type="entry name" value="P-loop containing nucleoside triphosphate hydrolases"/>
    <property type="match status" value="1"/>
</dbReference>
<organism evidence="8 9">
    <name type="scientific">Nocardia fusca</name>
    <dbReference type="NCBI Taxonomy" id="941183"/>
    <lineage>
        <taxon>Bacteria</taxon>
        <taxon>Bacillati</taxon>
        <taxon>Actinomycetota</taxon>
        <taxon>Actinomycetes</taxon>
        <taxon>Mycobacteriales</taxon>
        <taxon>Nocardiaceae</taxon>
        <taxon>Nocardia</taxon>
    </lineage>
</organism>
<accession>A0ABV3F5V4</accession>
<proteinExistence type="predicted"/>
<reference evidence="8 9" key="1">
    <citation type="submission" date="2024-06" db="EMBL/GenBank/DDBJ databases">
        <title>The Natural Products Discovery Center: Release of the First 8490 Sequenced Strains for Exploring Actinobacteria Biosynthetic Diversity.</title>
        <authorList>
            <person name="Kalkreuter E."/>
            <person name="Kautsar S.A."/>
            <person name="Yang D."/>
            <person name="Bader C.D."/>
            <person name="Teijaro C.N."/>
            <person name="Fluegel L."/>
            <person name="Davis C.M."/>
            <person name="Simpson J.R."/>
            <person name="Lauterbach L."/>
            <person name="Steele A.D."/>
            <person name="Gui C."/>
            <person name="Meng S."/>
            <person name="Li G."/>
            <person name="Viehrig K."/>
            <person name="Ye F."/>
            <person name="Su P."/>
            <person name="Kiefer A.F."/>
            <person name="Nichols A."/>
            <person name="Cepeda A.J."/>
            <person name="Yan W."/>
            <person name="Fan B."/>
            <person name="Jiang Y."/>
            <person name="Adhikari A."/>
            <person name="Zheng C.-J."/>
            <person name="Schuster L."/>
            <person name="Cowan T.M."/>
            <person name="Smanski M.J."/>
            <person name="Chevrette M.G."/>
            <person name="De Carvalho L.P.S."/>
            <person name="Shen B."/>
        </authorList>
    </citation>
    <scope>NUCLEOTIDE SEQUENCE [LARGE SCALE GENOMIC DNA]</scope>
    <source>
        <strain evidence="8 9">NPDC050671</strain>
    </source>
</reference>
<feature type="repeat" description="WD" evidence="3">
    <location>
        <begin position="678"/>
        <end position="710"/>
    </location>
</feature>
<dbReference type="InterPro" id="IPR001680">
    <property type="entry name" value="WD40_rpt"/>
</dbReference>
<evidence type="ECO:0000256" key="4">
    <source>
        <dbReference type="SAM" id="MobiDB-lite"/>
    </source>
</evidence>
<evidence type="ECO:0000256" key="1">
    <source>
        <dbReference type="ARBA" id="ARBA00022574"/>
    </source>
</evidence>
<dbReference type="Pfam" id="PF00400">
    <property type="entry name" value="WD40"/>
    <property type="match status" value="1"/>
</dbReference>
<keyword evidence="5" id="KW-0812">Transmembrane</keyword>
<dbReference type="SUPFAM" id="SSF50978">
    <property type="entry name" value="WD40 repeat-like"/>
    <property type="match status" value="1"/>
</dbReference>
<evidence type="ECO:0000313" key="9">
    <source>
        <dbReference type="Proteomes" id="UP001551658"/>
    </source>
</evidence>
<feature type="transmembrane region" description="Helical" evidence="5">
    <location>
        <begin position="544"/>
        <end position="565"/>
    </location>
</feature>
<dbReference type="PANTHER" id="PTHR19879">
    <property type="entry name" value="TRANSCRIPTION INITIATION FACTOR TFIID"/>
    <property type="match status" value="1"/>
</dbReference>
<keyword evidence="5" id="KW-1133">Transmembrane helix</keyword>
<dbReference type="InterPro" id="IPR027417">
    <property type="entry name" value="P-loop_NTPase"/>
</dbReference>
<dbReference type="Pfam" id="PF20703">
    <property type="entry name" value="nSTAND1"/>
    <property type="match status" value="1"/>
</dbReference>
<feature type="region of interest" description="Disordered" evidence="4">
    <location>
        <begin position="1"/>
        <end position="22"/>
    </location>
</feature>
<feature type="repeat" description="WD" evidence="3">
    <location>
        <begin position="716"/>
        <end position="750"/>
    </location>
</feature>
<dbReference type="SMART" id="SM00320">
    <property type="entry name" value="WD40"/>
    <property type="match status" value="8"/>
</dbReference>
<dbReference type="RefSeq" id="WP_357976680.1">
    <property type="nucleotide sequence ID" value="NZ_JBFAIH010000004.1"/>
</dbReference>
<dbReference type="PROSITE" id="PS50082">
    <property type="entry name" value="WD_REPEATS_2"/>
    <property type="match status" value="5"/>
</dbReference>
<keyword evidence="9" id="KW-1185">Reference proteome</keyword>
<feature type="domain" description="Novel STAND NTPase 1" evidence="7">
    <location>
        <begin position="67"/>
        <end position="490"/>
    </location>
</feature>
<dbReference type="InterPro" id="IPR015943">
    <property type="entry name" value="WD40/YVTN_repeat-like_dom_sf"/>
</dbReference>
<feature type="repeat" description="WD" evidence="3">
    <location>
        <begin position="629"/>
        <end position="670"/>
    </location>
</feature>
<feature type="repeat" description="WD" evidence="3">
    <location>
        <begin position="797"/>
        <end position="830"/>
    </location>
</feature>
<gene>
    <name evidence="8" type="ORF">AB0H72_10345</name>
</gene>
<evidence type="ECO:0000259" key="7">
    <source>
        <dbReference type="Pfam" id="PF20703"/>
    </source>
</evidence>
<evidence type="ECO:0000259" key="6">
    <source>
        <dbReference type="Pfam" id="PF13360"/>
    </source>
</evidence>
<dbReference type="PROSITE" id="PS00678">
    <property type="entry name" value="WD_REPEATS_1"/>
    <property type="match status" value="1"/>
</dbReference>
<dbReference type="InterPro" id="IPR049052">
    <property type="entry name" value="nSTAND1"/>
</dbReference>
<evidence type="ECO:0000256" key="5">
    <source>
        <dbReference type="SAM" id="Phobius"/>
    </source>
</evidence>
<keyword evidence="2" id="KW-0677">Repeat</keyword>
<evidence type="ECO:0000313" key="8">
    <source>
        <dbReference type="EMBL" id="MEV0363089.1"/>
    </source>
</evidence>
<dbReference type="InterPro" id="IPR019775">
    <property type="entry name" value="WD40_repeat_CS"/>
</dbReference>
<comment type="caution">
    <text evidence="8">The sequence shown here is derived from an EMBL/GenBank/DDBJ whole genome shotgun (WGS) entry which is preliminary data.</text>
</comment>
<dbReference type="Pfam" id="PF13360">
    <property type="entry name" value="PQQ_2"/>
    <property type="match status" value="1"/>
</dbReference>
<sequence>MVDIVGPAEDPTIDGDESGRQRVDARHGRGLQFGDHNTQINYHYPATWTDGVAPTPLIDIGGVVESPYRGLGWFNETDAPFFFGRDDAIDTILRRLGESVRQPKIFMVSGVSGAGKSSLLRAGVLPRIRGQGLSGAPHAHRWPALVMSPGHQPVDELALRTAQSIGLDATTLRGELRADPTSYAVAAAQAAAGGGQVPAGEDRRLLLVVDQFEQIFTQCSDPGQRRGFLTALHTAATTPPREGAPPPVVLVLVVRSDFEGRCANIPELTDPTQHRYMITAMTEHQVRLAITEPAKKAGSRVEDDLTEQLLRDLRTTHPTGSFSATPSAAVLGAGVLPLLSDALDRAWRSRGGDTLSILDYARTGGIASAVADSAQRAYDALTPTQQDTARRVFTRLTVTDTEGIDTADRVLRADLIPATGEVEDVEAVLEAFASERLLTLGADTVEISHEVLLHTWPLLRDVWLAETRTDRAVITRLRTAATSWGESGGDNAYLYSGSVLDTATATLARITADPHRYPPLNEAERRFLTTSTRAQRRRTRQQQAGISVLIVLVIALTIATVLVVLKNRSETELRKVAVARDLISRSQLFNDTNTDPVASRLTALAAWRLNPTPEARQAMLAAAFDPLTAELPTDATSSVVFNPAGDILATNSDGDGVQLWDPATGEKIRDIPAVGAYSVAFHPRGDILATNSDGDGVQLWDPATGEKIRDIPATFVTSVAFHPRGDILATNSDDDGVQLWNPTTAEKIRDIPVKATDSMAFDPTGDILATSGADEGVQLWDATTSRNIGGIPVTGTTSVAFHPRGDILATNSYDDGVQLWDPTTSRNIGGIPDTGIDSMAFDPTGDILATSGAEGTRLWHSPASRRITRLPPLIYSAPLNPAGDIFATSRYGDGVQLWNPTTGERIRDIPATGTDSRAAFHPMGDILATSGDANVQLWNPATGEKIRDIPAVGAYSVAFDPMGDILAASGDANVQLWNPATGEKIRDIPAVGAYSVAFDP</sequence>
<dbReference type="PANTHER" id="PTHR19879:SF9">
    <property type="entry name" value="TRANSCRIPTION INITIATION FACTOR TFIID SUBUNIT 5"/>
    <property type="match status" value="1"/>
</dbReference>
<keyword evidence="1 3" id="KW-0853">WD repeat</keyword>
<dbReference type="InterPro" id="IPR036322">
    <property type="entry name" value="WD40_repeat_dom_sf"/>
</dbReference>
<name>A0ABV3F5V4_9NOCA</name>
<feature type="repeat" description="WD" evidence="3">
    <location>
        <begin position="758"/>
        <end position="790"/>
    </location>
</feature>